<reference evidence="2" key="1">
    <citation type="journal article" date="2019" name="Int. J. Syst. Evol. Microbiol.">
        <title>The Global Catalogue of Microorganisms (GCM) 10K type strain sequencing project: providing services to taxonomists for standard genome sequencing and annotation.</title>
        <authorList>
            <consortium name="The Broad Institute Genomics Platform"/>
            <consortium name="The Broad Institute Genome Sequencing Center for Infectious Disease"/>
            <person name="Wu L."/>
            <person name="Ma J."/>
        </authorList>
    </citation>
    <scope>NUCLEOTIDE SEQUENCE [LARGE SCALE GENOMIC DNA]</scope>
    <source>
        <strain evidence="2">CGMCC 4.7173</strain>
    </source>
</reference>
<dbReference type="RefSeq" id="WP_343449410.1">
    <property type="nucleotide sequence ID" value="NZ_CP158970.1"/>
</dbReference>
<keyword evidence="2" id="KW-1185">Reference proteome</keyword>
<proteinExistence type="predicted"/>
<dbReference type="Proteomes" id="UP001596207">
    <property type="component" value="Unassembled WGS sequence"/>
</dbReference>
<protein>
    <submittedName>
        <fullName evidence="1">Uncharacterized protein</fullName>
    </submittedName>
</protein>
<organism evidence="1 2">
    <name type="scientific">Micromonospora harpali</name>
    <dbReference type="NCBI Taxonomy" id="1490225"/>
    <lineage>
        <taxon>Bacteria</taxon>
        <taxon>Bacillati</taxon>
        <taxon>Actinomycetota</taxon>
        <taxon>Actinomycetes</taxon>
        <taxon>Micromonosporales</taxon>
        <taxon>Micromonosporaceae</taxon>
        <taxon>Micromonospora</taxon>
    </lineage>
</organism>
<dbReference type="EMBL" id="JBHSQQ010000055">
    <property type="protein sequence ID" value="MFC5942217.1"/>
    <property type="molecule type" value="Genomic_DNA"/>
</dbReference>
<sequence>MRDGWKTTLTAGARMSLPAGGWATHAGQLCDTDANVVVVEVGDEPAGLPGWVRLRGHGVDCRLDPVCPHPWCLELFVRVEALCDAATER</sequence>
<gene>
    <name evidence="1" type="ORF">ACFPZ4_12125</name>
</gene>
<evidence type="ECO:0000313" key="2">
    <source>
        <dbReference type="Proteomes" id="UP001596207"/>
    </source>
</evidence>
<comment type="caution">
    <text evidence="1">The sequence shown here is derived from an EMBL/GenBank/DDBJ whole genome shotgun (WGS) entry which is preliminary data.</text>
</comment>
<evidence type="ECO:0000313" key="1">
    <source>
        <dbReference type="EMBL" id="MFC5942217.1"/>
    </source>
</evidence>
<accession>A0ABW1HL82</accession>
<name>A0ABW1HL82_9ACTN</name>